<dbReference type="AlphaFoldDB" id="A0A162HHP2"/>
<proteinExistence type="predicted"/>
<name>A0A162HHP2_LACPN</name>
<dbReference type="EMBL" id="LUXM01000026">
    <property type="protein sequence ID" value="KZU95563.1"/>
    <property type="molecule type" value="Genomic_DNA"/>
</dbReference>
<keyword evidence="1" id="KW-0812">Transmembrane</keyword>
<sequence>MVLTKLEKARQNNLACFLLSLVLIKAFVMFKAKCRVADKY</sequence>
<evidence type="ECO:0000313" key="3">
    <source>
        <dbReference type="Proteomes" id="UP000076882"/>
    </source>
</evidence>
<organism evidence="2 3">
    <name type="scientific">Lactiplantibacillus plantarum</name>
    <name type="common">Lactobacillus plantarum</name>
    <dbReference type="NCBI Taxonomy" id="1590"/>
    <lineage>
        <taxon>Bacteria</taxon>
        <taxon>Bacillati</taxon>
        <taxon>Bacillota</taxon>
        <taxon>Bacilli</taxon>
        <taxon>Lactobacillales</taxon>
        <taxon>Lactobacillaceae</taxon>
        <taxon>Lactiplantibacillus</taxon>
    </lineage>
</organism>
<accession>A0A162HHP2</accession>
<gene>
    <name evidence="2" type="ORF">Lp19_1517</name>
</gene>
<protein>
    <submittedName>
        <fullName evidence="2">Uncharacterized protein</fullName>
    </submittedName>
</protein>
<keyword evidence="1" id="KW-1133">Transmembrane helix</keyword>
<comment type="caution">
    <text evidence="2">The sequence shown here is derived from an EMBL/GenBank/DDBJ whole genome shotgun (WGS) entry which is preliminary data.</text>
</comment>
<reference evidence="2 3" key="1">
    <citation type="submission" date="2016-03" db="EMBL/GenBank/DDBJ databases">
        <title>Comparative genomics of 54 Lactobacillus plantarum strains reveals genomic uncoupling from niche constraints.</title>
        <authorList>
            <person name="Martino M.E."/>
        </authorList>
    </citation>
    <scope>NUCLEOTIDE SEQUENCE [LARGE SCALE GENOMIC DNA]</scope>
    <source>
        <strain evidence="2 3">19.1</strain>
    </source>
</reference>
<dbReference type="PATRIC" id="fig|1590.155.peg.2020"/>
<keyword evidence="1" id="KW-0472">Membrane</keyword>
<dbReference type="Proteomes" id="UP000076882">
    <property type="component" value="Unassembled WGS sequence"/>
</dbReference>
<feature type="transmembrane region" description="Helical" evidence="1">
    <location>
        <begin position="12"/>
        <end position="30"/>
    </location>
</feature>
<evidence type="ECO:0000256" key="1">
    <source>
        <dbReference type="SAM" id="Phobius"/>
    </source>
</evidence>
<evidence type="ECO:0000313" key="2">
    <source>
        <dbReference type="EMBL" id="KZU95563.1"/>
    </source>
</evidence>